<keyword evidence="2" id="KW-0805">Transcription regulation</keyword>
<comment type="similarity">
    <text evidence="1">Belongs to the LysR transcriptional regulatory family.</text>
</comment>
<dbReference type="InterPro" id="IPR036388">
    <property type="entry name" value="WH-like_DNA-bd_sf"/>
</dbReference>
<dbReference type="InterPro" id="IPR000847">
    <property type="entry name" value="LysR_HTH_N"/>
</dbReference>
<sequence length="292" mass="32336">MYNLQDLESFVAVAHTGSLTSAANQLGISTATTSHRISKLEGALSLVLFHRNSRNVSLTAEGEVFLERIEQILIDLKQAEIDAGSCSVRGHLRVTVSPWVLNRYLMPRLSEFLGAHSGLTLEFQPIDRYVPLVEERQDCAIRIGQLSDSALVARKICNNERVICASPNLLSKIGQPKTIPDLLSAPWVSLPWQIKVELLNPKKESQMIAIQRPILFRQSDSLTEAAKQGLGLALKSKLAIQQELDEGSLVEVKLNQLAPSQAPIWFVTTSEGKNSPKVKAFRDFVFSVLEKN</sequence>
<dbReference type="Pfam" id="PF03466">
    <property type="entry name" value="LysR_substrate"/>
    <property type="match status" value="1"/>
</dbReference>
<keyword evidence="3" id="KW-0238">DNA-binding</keyword>
<gene>
    <name evidence="6" type="ORF">NBRC116591_04400</name>
</gene>
<dbReference type="CDD" id="cd08422">
    <property type="entry name" value="PBP2_CrgA_like"/>
    <property type="match status" value="1"/>
</dbReference>
<comment type="caution">
    <text evidence="6">The sequence shown here is derived from an EMBL/GenBank/DDBJ whole genome shotgun (WGS) entry which is preliminary data.</text>
</comment>
<evidence type="ECO:0000256" key="3">
    <source>
        <dbReference type="ARBA" id="ARBA00023125"/>
    </source>
</evidence>
<dbReference type="PANTHER" id="PTHR30537:SF58">
    <property type="entry name" value="HTH-TYPE TRANSCRIPTIONAL REGULATOR PERR"/>
    <property type="match status" value="1"/>
</dbReference>
<evidence type="ECO:0000259" key="5">
    <source>
        <dbReference type="PROSITE" id="PS50931"/>
    </source>
</evidence>
<evidence type="ECO:0000256" key="1">
    <source>
        <dbReference type="ARBA" id="ARBA00009437"/>
    </source>
</evidence>
<dbReference type="PANTHER" id="PTHR30537">
    <property type="entry name" value="HTH-TYPE TRANSCRIPTIONAL REGULATOR"/>
    <property type="match status" value="1"/>
</dbReference>
<dbReference type="InterPro" id="IPR005119">
    <property type="entry name" value="LysR_subst-bd"/>
</dbReference>
<dbReference type="Proteomes" id="UP001465153">
    <property type="component" value="Unassembled WGS sequence"/>
</dbReference>
<evidence type="ECO:0000256" key="2">
    <source>
        <dbReference type="ARBA" id="ARBA00023015"/>
    </source>
</evidence>
<proteinExistence type="inferred from homology"/>
<dbReference type="PROSITE" id="PS50931">
    <property type="entry name" value="HTH_LYSR"/>
    <property type="match status" value="1"/>
</dbReference>
<reference evidence="6 7" key="1">
    <citation type="submission" date="2024-04" db="EMBL/GenBank/DDBJ databases">
        <title>Draft genome sequence of Sessilibacter corallicola NBRC 116591.</title>
        <authorList>
            <person name="Miyakawa T."/>
            <person name="Kusuya Y."/>
            <person name="Miura T."/>
        </authorList>
    </citation>
    <scope>NUCLEOTIDE SEQUENCE [LARGE SCALE GENOMIC DNA]</scope>
    <source>
        <strain evidence="6 7">KU-00831-HH</strain>
    </source>
</reference>
<dbReference type="Pfam" id="PF00126">
    <property type="entry name" value="HTH_1"/>
    <property type="match status" value="1"/>
</dbReference>
<keyword evidence="7" id="KW-1185">Reference proteome</keyword>
<evidence type="ECO:0000313" key="6">
    <source>
        <dbReference type="EMBL" id="GAA6166630.1"/>
    </source>
</evidence>
<dbReference type="SUPFAM" id="SSF46785">
    <property type="entry name" value="Winged helix' DNA-binding domain"/>
    <property type="match status" value="1"/>
</dbReference>
<accession>A0ABQ0A4S0</accession>
<dbReference type="EMBL" id="BAABWN010000001">
    <property type="protein sequence ID" value="GAA6166630.1"/>
    <property type="molecule type" value="Genomic_DNA"/>
</dbReference>
<evidence type="ECO:0000313" key="7">
    <source>
        <dbReference type="Proteomes" id="UP001465153"/>
    </source>
</evidence>
<keyword evidence="4" id="KW-0804">Transcription</keyword>
<name>A0ABQ0A4S0_9GAMM</name>
<dbReference type="Gene3D" id="3.40.190.290">
    <property type="match status" value="1"/>
</dbReference>
<feature type="domain" description="HTH lysR-type" evidence="5">
    <location>
        <begin position="1"/>
        <end position="59"/>
    </location>
</feature>
<organism evidence="6 7">
    <name type="scientific">Sessilibacter corallicola</name>
    <dbReference type="NCBI Taxonomy" id="2904075"/>
    <lineage>
        <taxon>Bacteria</taxon>
        <taxon>Pseudomonadati</taxon>
        <taxon>Pseudomonadota</taxon>
        <taxon>Gammaproteobacteria</taxon>
        <taxon>Cellvibrionales</taxon>
        <taxon>Cellvibrionaceae</taxon>
        <taxon>Sessilibacter</taxon>
    </lineage>
</organism>
<evidence type="ECO:0000256" key="4">
    <source>
        <dbReference type="ARBA" id="ARBA00023163"/>
    </source>
</evidence>
<dbReference type="InterPro" id="IPR036390">
    <property type="entry name" value="WH_DNA-bd_sf"/>
</dbReference>
<dbReference type="Gene3D" id="1.10.10.10">
    <property type="entry name" value="Winged helix-like DNA-binding domain superfamily/Winged helix DNA-binding domain"/>
    <property type="match status" value="1"/>
</dbReference>
<dbReference type="InterPro" id="IPR058163">
    <property type="entry name" value="LysR-type_TF_proteobact-type"/>
</dbReference>
<dbReference type="RefSeq" id="WP_353301513.1">
    <property type="nucleotide sequence ID" value="NZ_BAABWN010000001.1"/>
</dbReference>
<protein>
    <submittedName>
        <fullName evidence="6">LysR family transcriptional regulator</fullName>
    </submittedName>
</protein>
<dbReference type="SUPFAM" id="SSF53850">
    <property type="entry name" value="Periplasmic binding protein-like II"/>
    <property type="match status" value="1"/>
</dbReference>